<protein>
    <submittedName>
        <fullName evidence="2">Acyl dehydratase</fullName>
    </submittedName>
</protein>
<dbReference type="GO" id="GO:0019171">
    <property type="term" value="F:(3R)-hydroxyacyl-[acyl-carrier-protein] dehydratase activity"/>
    <property type="evidence" value="ECO:0007669"/>
    <property type="project" value="TreeGrafter"/>
</dbReference>
<dbReference type="Pfam" id="PF01575">
    <property type="entry name" value="MaoC_dehydratas"/>
    <property type="match status" value="1"/>
</dbReference>
<dbReference type="Gene3D" id="3.10.129.10">
    <property type="entry name" value="Hotdog Thioesterase"/>
    <property type="match status" value="1"/>
</dbReference>
<dbReference type="PRINTS" id="PR01483">
    <property type="entry name" value="FASYNTHASE"/>
</dbReference>
<reference evidence="2 3" key="1">
    <citation type="submission" date="2018-04" db="EMBL/GenBank/DDBJ databases">
        <title>Genomic Encyclopedia of Archaeal and Bacterial Type Strains, Phase II (KMG-II): from individual species to whole genera.</title>
        <authorList>
            <person name="Goeker M."/>
        </authorList>
    </citation>
    <scope>NUCLEOTIDE SEQUENCE [LARGE SCALE GENOMIC DNA]</scope>
    <source>
        <strain evidence="2 3">DSM 25521</strain>
    </source>
</reference>
<dbReference type="EMBL" id="PZZL01000002">
    <property type="protein sequence ID" value="PTM60979.1"/>
    <property type="molecule type" value="Genomic_DNA"/>
</dbReference>
<dbReference type="PANTHER" id="PTHR43437">
    <property type="entry name" value="HYDROXYACYL-THIOESTER DEHYDRATASE TYPE 2, MITOCHONDRIAL-RELATED"/>
    <property type="match status" value="1"/>
</dbReference>
<evidence type="ECO:0000313" key="3">
    <source>
        <dbReference type="Proteomes" id="UP000241808"/>
    </source>
</evidence>
<dbReference type="InterPro" id="IPR003965">
    <property type="entry name" value="Fatty_acid_synthase"/>
</dbReference>
<sequence length="137" mass="14250">MSTEAHPAPFGTTYPDRVFPGIAMDRVRAYAAASGDDNPIHVDEAAARSIGLEGPIVQGMLLMGLVDTALAEWLPQGTTVKLSTRFALPVAVGSPVTIAARVVRADTEAGRPRATLRIFVRDGSGKAVALAEAVVGL</sequence>
<dbReference type="GO" id="GO:0006633">
    <property type="term" value="P:fatty acid biosynthetic process"/>
    <property type="evidence" value="ECO:0007669"/>
    <property type="project" value="InterPro"/>
</dbReference>
<dbReference type="PANTHER" id="PTHR43437:SF3">
    <property type="entry name" value="HYDROXYACYL-THIOESTER DEHYDRATASE TYPE 2, MITOCHONDRIAL"/>
    <property type="match status" value="1"/>
</dbReference>
<dbReference type="SUPFAM" id="SSF54637">
    <property type="entry name" value="Thioesterase/thiol ester dehydrase-isomerase"/>
    <property type="match status" value="1"/>
</dbReference>
<dbReference type="GO" id="GO:0004312">
    <property type="term" value="F:fatty acid synthase activity"/>
    <property type="evidence" value="ECO:0007669"/>
    <property type="project" value="InterPro"/>
</dbReference>
<dbReference type="InterPro" id="IPR029069">
    <property type="entry name" value="HotDog_dom_sf"/>
</dbReference>
<accession>A0A2T4ZGC9</accession>
<proteinExistence type="predicted"/>
<keyword evidence="3" id="KW-1185">Reference proteome</keyword>
<evidence type="ECO:0000313" key="2">
    <source>
        <dbReference type="EMBL" id="PTM60979.1"/>
    </source>
</evidence>
<dbReference type="InterPro" id="IPR002539">
    <property type="entry name" value="MaoC-like_dom"/>
</dbReference>
<dbReference type="InterPro" id="IPR050965">
    <property type="entry name" value="UPF0336/Enoyl-CoA_hydratase"/>
</dbReference>
<evidence type="ECO:0000259" key="1">
    <source>
        <dbReference type="Pfam" id="PF01575"/>
    </source>
</evidence>
<dbReference type="GO" id="GO:0005835">
    <property type="term" value="C:fatty acid synthase complex"/>
    <property type="evidence" value="ECO:0007669"/>
    <property type="project" value="InterPro"/>
</dbReference>
<dbReference type="AlphaFoldDB" id="A0A2T4ZGC9"/>
<feature type="domain" description="MaoC-like" evidence="1">
    <location>
        <begin position="24"/>
        <end position="104"/>
    </location>
</feature>
<organism evidence="2 3">
    <name type="scientific">Phreatobacter oligotrophus</name>
    <dbReference type="NCBI Taxonomy" id="1122261"/>
    <lineage>
        <taxon>Bacteria</taxon>
        <taxon>Pseudomonadati</taxon>
        <taxon>Pseudomonadota</taxon>
        <taxon>Alphaproteobacteria</taxon>
        <taxon>Hyphomicrobiales</taxon>
        <taxon>Phreatobacteraceae</taxon>
        <taxon>Phreatobacter</taxon>
    </lineage>
</organism>
<dbReference type="Proteomes" id="UP000241808">
    <property type="component" value="Unassembled WGS sequence"/>
</dbReference>
<comment type="caution">
    <text evidence="2">The sequence shown here is derived from an EMBL/GenBank/DDBJ whole genome shotgun (WGS) entry which is preliminary data.</text>
</comment>
<name>A0A2T4ZGC9_9HYPH</name>
<dbReference type="RefSeq" id="WP_108174907.1">
    <property type="nucleotide sequence ID" value="NZ_PZZL01000002.1"/>
</dbReference>
<gene>
    <name evidence="2" type="ORF">C8P69_102364</name>
</gene>
<dbReference type="OrthoDB" id="9796589at2"/>